<protein>
    <recommendedName>
        <fullName evidence="3">phospholipase D</fullName>
        <ecNumber evidence="3">3.1.4.4</ecNumber>
    </recommendedName>
</protein>
<keyword evidence="6" id="KW-0443">Lipid metabolism</keyword>
<evidence type="ECO:0000256" key="7">
    <source>
        <dbReference type="SAM" id="SignalP"/>
    </source>
</evidence>
<evidence type="ECO:0000256" key="2">
    <source>
        <dbReference type="ARBA" id="ARBA00008664"/>
    </source>
</evidence>
<sequence>MPYIRLLFLLCALFFVTACSDSEDSPVTPQPEIETEVVPLQASLPEAVFTDPAKVAAATNSTEILDRLIALIDASPEGSSIHIAIYLFDYADLVDALERADARGVKLHLMLDLSREDSEKTNPYAINQLKTKLSENAELVVVDSDAGTIAINHNKFALFSELITETGKANHVVLQTSHNFLLSGARKMQDGVILTHGGLYEAYQTYWQDMKKGAQQGMKDYDYKEFHDAATGVSAYFLPKRRDGESYGEDAIIEFLNKITDPASAVIRIGMSDWTSTRINIVDRLGELVDQGAKVELVVKSSISEDVLSGLRVLEGKGAYLKVYNMTESGQQKINIHSKFMLIEGQWEGKNAQVLITGSHNFTNNALRYNNEAILLLKDHEHYSSYTAFFEALKAIPGL</sequence>
<dbReference type="Pfam" id="PF13091">
    <property type="entry name" value="PLDc_2"/>
    <property type="match status" value="2"/>
</dbReference>
<keyword evidence="5" id="KW-0442">Lipid degradation</keyword>
<comment type="catalytic activity">
    <reaction evidence="1">
        <text>a 1,2-diacyl-sn-glycero-3-phosphocholine + H2O = a 1,2-diacyl-sn-glycero-3-phosphate + choline + H(+)</text>
        <dbReference type="Rhea" id="RHEA:14445"/>
        <dbReference type="ChEBI" id="CHEBI:15354"/>
        <dbReference type="ChEBI" id="CHEBI:15377"/>
        <dbReference type="ChEBI" id="CHEBI:15378"/>
        <dbReference type="ChEBI" id="CHEBI:57643"/>
        <dbReference type="ChEBI" id="CHEBI:58608"/>
        <dbReference type="EC" id="3.1.4.4"/>
    </reaction>
</comment>
<dbReference type="Proteomes" id="UP001207228">
    <property type="component" value="Unassembled WGS sequence"/>
</dbReference>
<dbReference type="Gene3D" id="3.30.870.10">
    <property type="entry name" value="Endonuclease Chain A"/>
    <property type="match status" value="2"/>
</dbReference>
<keyword evidence="4" id="KW-0378">Hydrolase</keyword>
<dbReference type="RefSeq" id="WP_266051860.1">
    <property type="nucleotide sequence ID" value="NZ_JAPFQO010000004.1"/>
</dbReference>
<name>A0ABT3RD72_9BACT</name>
<gene>
    <name evidence="9" type="ORF">OO017_07540</name>
</gene>
<evidence type="ECO:0000313" key="10">
    <source>
        <dbReference type="Proteomes" id="UP001207228"/>
    </source>
</evidence>
<evidence type="ECO:0000313" key="9">
    <source>
        <dbReference type="EMBL" id="MCX2739793.1"/>
    </source>
</evidence>
<evidence type="ECO:0000256" key="1">
    <source>
        <dbReference type="ARBA" id="ARBA00000798"/>
    </source>
</evidence>
<dbReference type="InterPro" id="IPR051406">
    <property type="entry name" value="PLD_domain"/>
</dbReference>
<dbReference type="PROSITE" id="PS51257">
    <property type="entry name" value="PROKAR_LIPOPROTEIN"/>
    <property type="match status" value="1"/>
</dbReference>
<feature type="domain" description="Phospholipase D-like" evidence="8">
    <location>
        <begin position="69"/>
        <end position="208"/>
    </location>
</feature>
<keyword evidence="7" id="KW-0732">Signal</keyword>
<evidence type="ECO:0000256" key="4">
    <source>
        <dbReference type="ARBA" id="ARBA00022801"/>
    </source>
</evidence>
<dbReference type="SUPFAM" id="SSF56024">
    <property type="entry name" value="Phospholipase D/nuclease"/>
    <property type="match status" value="2"/>
</dbReference>
<feature type="signal peptide" evidence="7">
    <location>
        <begin position="1"/>
        <end position="20"/>
    </location>
</feature>
<accession>A0ABT3RD72</accession>
<comment type="similarity">
    <text evidence="2">Belongs to the phospholipase D family.</text>
</comment>
<dbReference type="InterPro" id="IPR025202">
    <property type="entry name" value="PLD-like_dom"/>
</dbReference>
<dbReference type="PANTHER" id="PTHR43856:SF1">
    <property type="entry name" value="MITOCHONDRIAL CARDIOLIPIN HYDROLASE"/>
    <property type="match status" value="1"/>
</dbReference>
<organism evidence="9 10">
    <name type="scientific">Pontibacter anaerobius</name>
    <dbReference type="NCBI Taxonomy" id="2993940"/>
    <lineage>
        <taxon>Bacteria</taxon>
        <taxon>Pseudomonadati</taxon>
        <taxon>Bacteroidota</taxon>
        <taxon>Cytophagia</taxon>
        <taxon>Cytophagales</taxon>
        <taxon>Hymenobacteraceae</taxon>
        <taxon>Pontibacter</taxon>
    </lineage>
</organism>
<proteinExistence type="inferred from homology"/>
<dbReference type="EMBL" id="JAPFQO010000004">
    <property type="protein sequence ID" value="MCX2739793.1"/>
    <property type="molecule type" value="Genomic_DNA"/>
</dbReference>
<evidence type="ECO:0000256" key="5">
    <source>
        <dbReference type="ARBA" id="ARBA00022963"/>
    </source>
</evidence>
<evidence type="ECO:0000259" key="8">
    <source>
        <dbReference type="Pfam" id="PF13091"/>
    </source>
</evidence>
<dbReference type="EC" id="3.1.4.4" evidence="3"/>
<evidence type="ECO:0000256" key="6">
    <source>
        <dbReference type="ARBA" id="ARBA00023098"/>
    </source>
</evidence>
<comment type="caution">
    <text evidence="9">The sequence shown here is derived from an EMBL/GenBank/DDBJ whole genome shotgun (WGS) entry which is preliminary data.</text>
</comment>
<dbReference type="PANTHER" id="PTHR43856">
    <property type="entry name" value="CARDIOLIPIN HYDROLASE"/>
    <property type="match status" value="1"/>
</dbReference>
<keyword evidence="10" id="KW-1185">Reference proteome</keyword>
<evidence type="ECO:0000256" key="3">
    <source>
        <dbReference type="ARBA" id="ARBA00012027"/>
    </source>
</evidence>
<reference evidence="9 10" key="1">
    <citation type="submission" date="2022-11" db="EMBL/GenBank/DDBJ databases">
        <title>The characterization of three novel Bacteroidetes species and genomic analysis of their roles in tidal elemental geochemical cycles.</title>
        <authorList>
            <person name="Ma K.-J."/>
        </authorList>
    </citation>
    <scope>NUCLEOTIDE SEQUENCE [LARGE SCALE GENOMIC DNA]</scope>
    <source>
        <strain evidence="9 10">M82</strain>
    </source>
</reference>
<feature type="domain" description="Phospholipase D-like" evidence="8">
    <location>
        <begin position="263"/>
        <end position="393"/>
    </location>
</feature>
<feature type="chain" id="PRO_5045053150" description="phospholipase D" evidence="7">
    <location>
        <begin position="21"/>
        <end position="399"/>
    </location>
</feature>